<dbReference type="Proteomes" id="UP000054549">
    <property type="component" value="Unassembled WGS sequence"/>
</dbReference>
<protein>
    <submittedName>
        <fullName evidence="4">Uncharacterized protein</fullName>
    </submittedName>
</protein>
<feature type="compositionally biased region" description="Basic and acidic residues" evidence="3">
    <location>
        <begin position="1099"/>
        <end position="1109"/>
    </location>
</feature>
<dbReference type="AlphaFoldDB" id="A0A0C2X5Q0"/>
<feature type="region of interest" description="Disordered" evidence="3">
    <location>
        <begin position="1072"/>
        <end position="1091"/>
    </location>
</feature>
<keyword evidence="2" id="KW-0175">Coiled coil</keyword>
<evidence type="ECO:0000256" key="3">
    <source>
        <dbReference type="SAM" id="MobiDB-lite"/>
    </source>
</evidence>
<feature type="compositionally biased region" description="Low complexity" evidence="3">
    <location>
        <begin position="859"/>
        <end position="870"/>
    </location>
</feature>
<sequence length="1163" mass="128254">MSLAWNPSSVKAQCKLASHELRQLKHRKDSQNLIIRKDIATLLRQQNVWLAHEKAQNLLTEDNAADLLERLEMHVESLLERLSQLNSKSPLSPTVLEAVATIVYVAPHLDSRELQAIRNLLLNRFGAKNIGHVSPVVIQSLAPPPPSASEINACLAKIALAFNVDWEPEPTRHEIVDSLARMVTGSSQSIELSELRRLCRHGKTCIPDKPSWLRPRIWKLLLCLESTTESTWTAELRKQRDNYYDLVRQFLGPFSTAEAPSVPLSPLDASLLDISKQLSRIPTNLFVFLQNSPDTSLLCPLDPDAPDNIKISSASNLILRLAALRHQSPPTHEIRSNGQDSPDHTQTNAGPALQTIFLAADLLHLPKVDPKHASALLRILYIHAMINPGILSPHVPSLLIPLYIALTQEDEQEDAVHAEADTFWLFEAMMAEFSELEDENISNMWLTKFGERVAWADKNLYDILCARQLDPALPHYSYYSVDPFTTIFINFSCMGCIVLLPHKITGDESQIGPSSGCLYCNATLREADIASERTEAFEYLPQDSDAFMEAMTFLQNYRIESAGGIERILQTANDLLQRRHDEPKAGMVFRIKETVFGGFTNQLTSSSESDSSSDAKDEEGSQTDTFTGRIATTLWKGITNQAAMEPPPSPLAPSTPKAQSPPDESATNTTQWSSTAYSTLWGYAERMKDSDTAAALAKVSSNWKAKALVATWGRTENGREINGNSPPTPGALIKDTNPNASPSPNRPSSIYSPPPRPAYFRPPRDSYIPSDTDKPLLSSLNTSVSSPATDSGIISRTKASLAAMTHSPPLRSAPRPLILSSGSPITPTSLLRLPNSAPAPDSHTWDNIRVRRGTHRDSLSSVSSVSDSMSQPFNWNTSDRDSDVSGSSRRILLNRKSVSPLAPHYRTQHLKQSTGALSDVGQELPINNSRSNLSTGHSTDTSATRSPPRLNSPPFTPLLHTPSSNEMSFDGDVHVTEPEKQRGSILLEHPQDQMLVSEPHSKRPLRKKTPPKQVVLPDTAESTPVRVPTKLVRVRAKRYLTQSADLPLLHEQSAQEASDNSSSLENLQVEWPSEEQDMSMTPRASNFDPGKNLHKVASVERRGSNEGRIRKVSGNQRVRKVSSEGRGAAKDARESAAEEGDDEGYDDLLSAYESEEGTQFLGA</sequence>
<reference evidence="4 5" key="1">
    <citation type="submission" date="2014-04" db="EMBL/GenBank/DDBJ databases">
        <title>Evolutionary Origins and Diversification of the Mycorrhizal Mutualists.</title>
        <authorList>
            <consortium name="DOE Joint Genome Institute"/>
            <consortium name="Mycorrhizal Genomics Consortium"/>
            <person name="Kohler A."/>
            <person name="Kuo A."/>
            <person name="Nagy L.G."/>
            <person name="Floudas D."/>
            <person name="Copeland A."/>
            <person name="Barry K.W."/>
            <person name="Cichocki N."/>
            <person name="Veneault-Fourrey C."/>
            <person name="LaButti K."/>
            <person name="Lindquist E.A."/>
            <person name="Lipzen A."/>
            <person name="Lundell T."/>
            <person name="Morin E."/>
            <person name="Murat C."/>
            <person name="Riley R."/>
            <person name="Ohm R."/>
            <person name="Sun H."/>
            <person name="Tunlid A."/>
            <person name="Henrissat B."/>
            <person name="Grigoriev I.V."/>
            <person name="Hibbett D.S."/>
            <person name="Martin F."/>
        </authorList>
    </citation>
    <scope>NUCLEOTIDE SEQUENCE [LARGE SCALE GENOMIC DNA]</scope>
    <source>
        <strain evidence="4 5">Koide BX008</strain>
    </source>
</reference>
<feature type="compositionally biased region" description="Polar residues" evidence="3">
    <location>
        <begin position="925"/>
        <end position="945"/>
    </location>
</feature>
<feature type="compositionally biased region" description="Low complexity" evidence="3">
    <location>
        <begin position="737"/>
        <end position="751"/>
    </location>
</feature>
<dbReference type="PANTHER" id="PTHR12161:SF5">
    <property type="entry name" value="IST1 HOMOLOG"/>
    <property type="match status" value="1"/>
</dbReference>
<proteinExistence type="inferred from homology"/>
<feature type="region of interest" description="Disordered" evidence="3">
    <location>
        <begin position="641"/>
        <end position="672"/>
    </location>
</feature>
<keyword evidence="5" id="KW-1185">Reference proteome</keyword>
<dbReference type="Pfam" id="PF03398">
    <property type="entry name" value="Ist1"/>
    <property type="match status" value="1"/>
</dbReference>
<feature type="region of interest" description="Disordered" evidence="3">
    <location>
        <begin position="832"/>
        <end position="887"/>
    </location>
</feature>
<feature type="region of interest" description="Disordered" evidence="3">
    <location>
        <begin position="716"/>
        <end position="791"/>
    </location>
</feature>
<dbReference type="GO" id="GO:0015031">
    <property type="term" value="P:protein transport"/>
    <property type="evidence" value="ECO:0007669"/>
    <property type="project" value="InterPro"/>
</dbReference>
<dbReference type="SUPFAM" id="SSF47923">
    <property type="entry name" value="Ypt/Rab-GAP domain of gyp1p"/>
    <property type="match status" value="1"/>
</dbReference>
<feature type="compositionally biased region" description="Acidic residues" evidence="3">
    <location>
        <begin position="1137"/>
        <end position="1146"/>
    </location>
</feature>
<name>A0A0C2X5Q0_AMAMK</name>
<dbReference type="HOGENOM" id="CLU_006960_0_0_1"/>
<dbReference type="STRING" id="946122.A0A0C2X5Q0"/>
<dbReference type="InParanoid" id="A0A0C2X5Q0"/>
<dbReference type="OrthoDB" id="29853at2759"/>
<evidence type="ECO:0000313" key="4">
    <source>
        <dbReference type="EMBL" id="KIL69647.1"/>
    </source>
</evidence>
<dbReference type="PANTHER" id="PTHR12161">
    <property type="entry name" value="IST1 FAMILY MEMBER"/>
    <property type="match status" value="1"/>
</dbReference>
<dbReference type="InterPro" id="IPR005061">
    <property type="entry name" value="Ist1"/>
</dbReference>
<feature type="compositionally biased region" description="Polar residues" evidence="3">
    <location>
        <begin position="336"/>
        <end position="348"/>
    </location>
</feature>
<evidence type="ECO:0000256" key="2">
    <source>
        <dbReference type="SAM" id="Coils"/>
    </source>
</evidence>
<organism evidence="4 5">
    <name type="scientific">Amanita muscaria (strain Koide BX008)</name>
    <dbReference type="NCBI Taxonomy" id="946122"/>
    <lineage>
        <taxon>Eukaryota</taxon>
        <taxon>Fungi</taxon>
        <taxon>Dikarya</taxon>
        <taxon>Basidiomycota</taxon>
        <taxon>Agaricomycotina</taxon>
        <taxon>Agaricomycetes</taxon>
        <taxon>Agaricomycetidae</taxon>
        <taxon>Agaricales</taxon>
        <taxon>Pluteineae</taxon>
        <taxon>Amanitaceae</taxon>
        <taxon>Amanita</taxon>
    </lineage>
</organism>
<gene>
    <name evidence="4" type="ORF">M378DRAFT_7479</name>
</gene>
<feature type="coiled-coil region" evidence="2">
    <location>
        <begin position="61"/>
        <end position="88"/>
    </location>
</feature>
<accession>A0A0C2X5Q0</accession>
<dbReference type="InterPro" id="IPR035969">
    <property type="entry name" value="Rab-GAP_TBC_sf"/>
</dbReference>
<evidence type="ECO:0000256" key="1">
    <source>
        <dbReference type="ARBA" id="ARBA00005536"/>
    </source>
</evidence>
<dbReference type="InterPro" id="IPR042277">
    <property type="entry name" value="IST1-like"/>
</dbReference>
<feature type="compositionally biased region" description="Polar residues" evidence="3">
    <location>
        <begin position="778"/>
        <end position="791"/>
    </location>
</feature>
<feature type="region of interest" description="Disordered" evidence="3">
    <location>
        <begin position="985"/>
        <end position="1023"/>
    </location>
</feature>
<feature type="region of interest" description="Disordered" evidence="3">
    <location>
        <begin position="329"/>
        <end position="348"/>
    </location>
</feature>
<feature type="compositionally biased region" description="Basic and acidic residues" evidence="3">
    <location>
        <begin position="1121"/>
        <end position="1136"/>
    </location>
</feature>
<evidence type="ECO:0000313" key="5">
    <source>
        <dbReference type="Proteomes" id="UP000054549"/>
    </source>
</evidence>
<feature type="region of interest" description="Disordered" evidence="3">
    <location>
        <begin position="921"/>
        <end position="971"/>
    </location>
</feature>
<feature type="region of interest" description="Disordered" evidence="3">
    <location>
        <begin position="601"/>
        <end position="628"/>
    </location>
</feature>
<comment type="similarity">
    <text evidence="1">Belongs to the IST1 family.</text>
</comment>
<dbReference type="EMBL" id="KN818225">
    <property type="protein sequence ID" value="KIL69647.1"/>
    <property type="molecule type" value="Genomic_DNA"/>
</dbReference>
<dbReference type="Gene3D" id="1.20.1260.60">
    <property type="entry name" value="Vacuolar protein sorting-associated protein Ist1"/>
    <property type="match status" value="1"/>
</dbReference>
<feature type="region of interest" description="Disordered" evidence="3">
    <location>
        <begin position="1099"/>
        <end position="1163"/>
    </location>
</feature>